<protein>
    <recommendedName>
        <fullName evidence="3">DUF5683 domain-containing protein</fullName>
    </recommendedName>
</protein>
<keyword evidence="2" id="KW-0732">Signal</keyword>
<keyword evidence="1" id="KW-0472">Membrane</keyword>
<feature type="signal peptide" evidence="2">
    <location>
        <begin position="1"/>
        <end position="22"/>
    </location>
</feature>
<dbReference type="Pfam" id="PF18935">
    <property type="entry name" value="DUF5683"/>
    <property type="match status" value="1"/>
</dbReference>
<dbReference type="Proteomes" id="UP000753802">
    <property type="component" value="Unassembled WGS sequence"/>
</dbReference>
<keyword evidence="5" id="KW-1185">Reference proteome</keyword>
<organism evidence="4 5">
    <name type="scientific">Sediminibacterium roseum</name>
    <dbReference type="NCBI Taxonomy" id="1978412"/>
    <lineage>
        <taxon>Bacteria</taxon>
        <taxon>Pseudomonadati</taxon>
        <taxon>Bacteroidota</taxon>
        <taxon>Chitinophagia</taxon>
        <taxon>Chitinophagales</taxon>
        <taxon>Chitinophagaceae</taxon>
        <taxon>Sediminibacterium</taxon>
    </lineage>
</organism>
<evidence type="ECO:0000256" key="1">
    <source>
        <dbReference type="SAM" id="Phobius"/>
    </source>
</evidence>
<dbReference type="RefSeq" id="WP_161819413.1">
    <property type="nucleotide sequence ID" value="NZ_JAACJS010000015.1"/>
</dbReference>
<gene>
    <name evidence="4" type="ORF">GWC95_14400</name>
</gene>
<feature type="transmembrane region" description="Helical" evidence="1">
    <location>
        <begin position="86"/>
        <end position="105"/>
    </location>
</feature>
<dbReference type="EMBL" id="JAACJS010000015">
    <property type="protein sequence ID" value="NCI51120.1"/>
    <property type="molecule type" value="Genomic_DNA"/>
</dbReference>
<feature type="domain" description="DUF5683" evidence="3">
    <location>
        <begin position="62"/>
        <end position="220"/>
    </location>
</feature>
<reference evidence="4 5" key="1">
    <citation type="submission" date="2020-01" db="EMBL/GenBank/DDBJ databases">
        <title>Genome analysis.</title>
        <authorList>
            <person name="Wu S."/>
            <person name="Wang G."/>
        </authorList>
    </citation>
    <scope>NUCLEOTIDE SEQUENCE [LARGE SCALE GENOMIC DNA]</scope>
    <source>
        <strain evidence="4 5">SYL130</strain>
    </source>
</reference>
<evidence type="ECO:0000313" key="4">
    <source>
        <dbReference type="EMBL" id="NCI51120.1"/>
    </source>
</evidence>
<keyword evidence="1" id="KW-1133">Transmembrane helix</keyword>
<accession>A0ABW9ZX65</accession>
<sequence>MKSYRLLILLIICACCVHTGHAQDDKKALTSANSFANRDSVDLIKDSARKTATAKRDSARKKFDPKKATLRSAILPGWGQAYNKQYWKIPIVYGIISIPTVLYFYNNSYYKKTKFAYEALYAYQNGGDTNLVKQIDKSIKNQDGSLLSINSYQSYRNAFRQGRDYAVLWFLLAWGLQVADATVFGHLNQFDVSSDLSMEITPTFSPVTRTPGLGLTLNLKPPTRKATVVVR</sequence>
<feature type="transmembrane region" description="Helical" evidence="1">
    <location>
        <begin position="166"/>
        <end position="187"/>
    </location>
</feature>
<dbReference type="InterPro" id="IPR043738">
    <property type="entry name" value="DUF5683"/>
</dbReference>
<keyword evidence="1" id="KW-0812">Transmembrane</keyword>
<name>A0ABW9ZX65_9BACT</name>
<evidence type="ECO:0000256" key="2">
    <source>
        <dbReference type="SAM" id="SignalP"/>
    </source>
</evidence>
<evidence type="ECO:0000259" key="3">
    <source>
        <dbReference type="Pfam" id="PF18935"/>
    </source>
</evidence>
<feature type="chain" id="PRO_5046796057" description="DUF5683 domain-containing protein" evidence="2">
    <location>
        <begin position="23"/>
        <end position="231"/>
    </location>
</feature>
<evidence type="ECO:0000313" key="5">
    <source>
        <dbReference type="Proteomes" id="UP000753802"/>
    </source>
</evidence>
<proteinExistence type="predicted"/>
<comment type="caution">
    <text evidence="4">The sequence shown here is derived from an EMBL/GenBank/DDBJ whole genome shotgun (WGS) entry which is preliminary data.</text>
</comment>